<dbReference type="InterPro" id="IPR007541">
    <property type="entry name" value="Uncharacterised_BSP"/>
</dbReference>
<dbReference type="Proteomes" id="UP000252081">
    <property type="component" value="Unassembled WGS sequence"/>
</dbReference>
<organism evidence="1 2">
    <name type="scientific">Pedobacter miscanthi</name>
    <dbReference type="NCBI Taxonomy" id="2259170"/>
    <lineage>
        <taxon>Bacteria</taxon>
        <taxon>Pseudomonadati</taxon>
        <taxon>Bacteroidota</taxon>
        <taxon>Sphingobacteriia</taxon>
        <taxon>Sphingobacteriales</taxon>
        <taxon>Sphingobacteriaceae</taxon>
        <taxon>Pedobacter</taxon>
    </lineage>
</organism>
<gene>
    <name evidence="1" type="ORF">DRW42_02060</name>
</gene>
<accession>A0A366LDW3</accession>
<name>A0A366LDW3_9SPHI</name>
<dbReference type="PANTHER" id="PTHR33321">
    <property type="match status" value="1"/>
</dbReference>
<protein>
    <submittedName>
        <fullName evidence="1">Secretory protein</fullName>
    </submittedName>
</protein>
<evidence type="ECO:0000313" key="1">
    <source>
        <dbReference type="EMBL" id="RBQ12065.1"/>
    </source>
</evidence>
<dbReference type="AlphaFoldDB" id="A0A366LDW3"/>
<keyword evidence="2" id="KW-1185">Reference proteome</keyword>
<evidence type="ECO:0000313" key="2">
    <source>
        <dbReference type="Proteomes" id="UP000252081"/>
    </source>
</evidence>
<comment type="caution">
    <text evidence="1">The sequence shown here is derived from an EMBL/GenBank/DDBJ whole genome shotgun (WGS) entry which is preliminary data.</text>
</comment>
<dbReference type="RefSeq" id="WP_113947144.1">
    <property type="nucleotide sequence ID" value="NZ_QNQU01000001.1"/>
</dbReference>
<dbReference type="OrthoDB" id="211588at2"/>
<reference evidence="1 2" key="1">
    <citation type="submission" date="2018-07" db="EMBL/GenBank/DDBJ databases">
        <title>A draft genome of a endophytic bacteria, a new species of Pedobacter.</title>
        <authorList>
            <person name="Zhang Z.D."/>
            <person name="Chen Z.J."/>
        </authorList>
    </citation>
    <scope>NUCLEOTIDE SEQUENCE [LARGE SCALE GENOMIC DNA]</scope>
    <source>
        <strain evidence="1 2">RS10</strain>
    </source>
</reference>
<dbReference type="Pfam" id="PF04450">
    <property type="entry name" value="BSP"/>
    <property type="match status" value="1"/>
</dbReference>
<dbReference type="PANTHER" id="PTHR33321:SF12">
    <property type="entry name" value="PLANT BASIC SECRETORY PROTEIN (BSP) FAMILY PROTEIN"/>
    <property type="match status" value="1"/>
</dbReference>
<dbReference type="EMBL" id="QNQU01000001">
    <property type="protein sequence ID" value="RBQ12065.1"/>
    <property type="molecule type" value="Genomic_DNA"/>
</dbReference>
<sequence length="227" mass="26165">MIKHIKKLVIFSVLIAWLPVQNSRAQSMKKIRRNGLTLKIIVVDTSFNKLLLKNLVDVFFEVYPKMVKAYNPGLKNKTTFVIDTAYHGVAATSQGSITFSHEYISSHPQDVDVVTHELMHVVQDYKESIGPGWLTEGIADYVRDQLGINNLEAKWSLGNYMAGQHYKDGYQVAGRFLKWIEYRRSPGLVKEINDRLRMHTYSEKDWKTITGMDLGELWQAYRNSPKI</sequence>
<proteinExistence type="predicted"/>